<dbReference type="eggNOG" id="COG3297">
    <property type="taxonomic scope" value="Bacteria"/>
</dbReference>
<dbReference type="CDD" id="cd24017">
    <property type="entry name" value="ASKHA_T2SSL_N"/>
    <property type="match status" value="1"/>
</dbReference>
<keyword evidence="8" id="KW-1133">Transmembrane helix</keyword>
<proteinExistence type="inferred from homology"/>
<evidence type="ECO:0000256" key="5">
    <source>
        <dbReference type="ARBA" id="ARBA00022519"/>
    </source>
</evidence>
<name>A0YG41_9GAMM</name>
<evidence type="ECO:0000256" key="1">
    <source>
        <dbReference type="ARBA" id="ARBA00004377"/>
    </source>
</evidence>
<dbReference type="NCBIfam" id="TIGR01709">
    <property type="entry name" value="typeII_sec_gspL"/>
    <property type="match status" value="1"/>
</dbReference>
<evidence type="ECO:0000313" key="14">
    <source>
        <dbReference type="Proteomes" id="UP000004931"/>
    </source>
</evidence>
<dbReference type="GO" id="GO:0005886">
    <property type="term" value="C:plasma membrane"/>
    <property type="evidence" value="ECO:0007669"/>
    <property type="project" value="UniProtKB-SubCell"/>
</dbReference>
<keyword evidence="3 10" id="KW-0813">Transport</keyword>
<gene>
    <name evidence="13" type="ORF">GP2143_02070</name>
</gene>
<dbReference type="Pfam" id="PF05134">
    <property type="entry name" value="T2SSL"/>
    <property type="match status" value="1"/>
</dbReference>
<organism evidence="13 14">
    <name type="scientific">marine gamma proteobacterium HTCC2143</name>
    <dbReference type="NCBI Taxonomy" id="247633"/>
    <lineage>
        <taxon>Bacteria</taxon>
        <taxon>Pseudomonadati</taxon>
        <taxon>Pseudomonadota</taxon>
        <taxon>Gammaproteobacteria</taxon>
        <taxon>Cellvibrionales</taxon>
        <taxon>Spongiibacteraceae</taxon>
        <taxon>BD1-7 clade</taxon>
    </lineage>
</organism>
<protein>
    <recommendedName>
        <fullName evidence="10">Type II secretion system protein L</fullName>
        <shortName evidence="10">T2SS protein L</shortName>
    </recommendedName>
</protein>
<evidence type="ECO:0000256" key="3">
    <source>
        <dbReference type="ARBA" id="ARBA00022448"/>
    </source>
</evidence>
<dbReference type="GO" id="GO:0015628">
    <property type="term" value="P:protein secretion by the type II secretion system"/>
    <property type="evidence" value="ECO:0007669"/>
    <property type="project" value="InterPro"/>
</dbReference>
<dbReference type="InterPro" id="IPR024230">
    <property type="entry name" value="GspL_cyto_dom"/>
</dbReference>
<dbReference type="STRING" id="247633.GP2143_02070"/>
<dbReference type="GO" id="GO:0015627">
    <property type="term" value="C:type II protein secretion system complex"/>
    <property type="evidence" value="ECO:0007669"/>
    <property type="project" value="InterPro"/>
</dbReference>
<keyword evidence="14" id="KW-1185">Reference proteome</keyword>
<dbReference type="PIRSF" id="PIRSF015761">
    <property type="entry name" value="Protein_L"/>
    <property type="match status" value="1"/>
</dbReference>
<evidence type="ECO:0000256" key="2">
    <source>
        <dbReference type="ARBA" id="ARBA00005318"/>
    </source>
</evidence>
<dbReference type="Gene3D" id="3.30.420.380">
    <property type="match status" value="1"/>
</dbReference>
<dbReference type="EMBL" id="AAVT01000009">
    <property type="protein sequence ID" value="EAW30291.1"/>
    <property type="molecule type" value="Genomic_DNA"/>
</dbReference>
<evidence type="ECO:0000256" key="7">
    <source>
        <dbReference type="ARBA" id="ARBA00022927"/>
    </source>
</evidence>
<comment type="caution">
    <text evidence="13">The sequence shown here is derived from an EMBL/GenBank/DDBJ whole genome shotgun (WGS) entry which is preliminary data.</text>
</comment>
<evidence type="ECO:0000313" key="13">
    <source>
        <dbReference type="EMBL" id="EAW30291.1"/>
    </source>
</evidence>
<evidence type="ECO:0000256" key="10">
    <source>
        <dbReference type="PIRNR" id="PIRNR015761"/>
    </source>
</evidence>
<sequence length="423" mass="47330">MSHYYRVISGKSERINVVSTILARQCGNGNFEWYEIDGSQPDPTGDDASFFTGDGEYLREKIADGVRLVMLLAAEDVVVKTVVFDNHERKLLHQTIPYSLEDDSVDDVDGLHFSLGSAEANTVPLAIVSKKILERIIFELKSDGIEADQLESELHAIPIDAGSWSIVVEDRRWLVRSGNHEGFSLQPTIAGQALEILLESNDELPQHLTIYCQPEQQSEVLSIIPERLQSAIDWKIANYWQVMSKGHTNHQKNAINLLQGQFAAKLPWKKWWQSWRTVAVLLIAVVIIQMGVRYTQLVVLDDRNIALRAAIEKQYRQAVPKGALMDPERQLRRKVNALKGSASSNLMSMLVQIGPVLKATDGISLQSLNYNEKQSEFRITILASGFDDVETVRANLENLGLTAELTGSNADGNSTRARLRIRG</sequence>
<evidence type="ECO:0000256" key="6">
    <source>
        <dbReference type="ARBA" id="ARBA00022692"/>
    </source>
</evidence>
<reference evidence="13 14" key="1">
    <citation type="journal article" date="2010" name="J. Bacteriol.">
        <title>Genome sequence of the oligotrophic marine Gammaproteobacterium HTCC2143, isolated from the Oregon Coast.</title>
        <authorList>
            <person name="Oh H.M."/>
            <person name="Kang I."/>
            <person name="Ferriera S."/>
            <person name="Giovannoni S.J."/>
            <person name="Cho J.C."/>
        </authorList>
    </citation>
    <scope>NUCLEOTIDE SEQUENCE [LARGE SCALE GENOMIC DNA]</scope>
    <source>
        <strain evidence="13 14">HTCC2143</strain>
    </source>
</reference>
<dbReference type="GO" id="GO:0009276">
    <property type="term" value="C:Gram-negative-bacterium-type cell wall"/>
    <property type="evidence" value="ECO:0007669"/>
    <property type="project" value="InterPro"/>
</dbReference>
<dbReference type="InterPro" id="IPR043129">
    <property type="entry name" value="ATPase_NBD"/>
</dbReference>
<dbReference type="Pfam" id="PF12693">
    <property type="entry name" value="GspL_C"/>
    <property type="match status" value="1"/>
</dbReference>
<evidence type="ECO:0000256" key="9">
    <source>
        <dbReference type="ARBA" id="ARBA00023136"/>
    </source>
</evidence>
<dbReference type="SUPFAM" id="SSF53067">
    <property type="entry name" value="Actin-like ATPase domain"/>
    <property type="match status" value="2"/>
</dbReference>
<evidence type="ECO:0000256" key="8">
    <source>
        <dbReference type="ARBA" id="ARBA00022989"/>
    </source>
</evidence>
<keyword evidence="7 10" id="KW-0653">Protein transport</keyword>
<dbReference type="InterPro" id="IPR025691">
    <property type="entry name" value="GspL_pp_dom"/>
</dbReference>
<comment type="function">
    <text evidence="10">Inner membrane component of the type II secretion system required for the energy-dependent secretion of extracellular factors such as proteases and toxins from the periplasm.</text>
</comment>
<keyword evidence="5" id="KW-0997">Cell inner membrane</keyword>
<feature type="domain" description="GspL cytoplasmic actin-ATPase-like" evidence="11">
    <location>
        <begin position="65"/>
        <end position="265"/>
    </location>
</feature>
<accession>A0YG41</accession>
<keyword evidence="9" id="KW-0472">Membrane</keyword>
<evidence type="ECO:0000259" key="12">
    <source>
        <dbReference type="Pfam" id="PF12693"/>
    </source>
</evidence>
<feature type="domain" description="GspL periplasmic" evidence="12">
    <location>
        <begin position="270"/>
        <end position="421"/>
    </location>
</feature>
<keyword evidence="6" id="KW-0812">Transmembrane</keyword>
<dbReference type="Gene3D" id="3.30.420.370">
    <property type="match status" value="1"/>
</dbReference>
<comment type="similarity">
    <text evidence="2 10">Belongs to the GSP L family.</text>
</comment>
<keyword evidence="4" id="KW-1003">Cell membrane</keyword>
<dbReference type="OrthoDB" id="7011844at2"/>
<dbReference type="Gene3D" id="3.30.1360.100">
    <property type="entry name" value="General secretion pathway protein M, EpsM"/>
    <property type="match status" value="1"/>
</dbReference>
<evidence type="ECO:0000256" key="4">
    <source>
        <dbReference type="ARBA" id="ARBA00022475"/>
    </source>
</evidence>
<dbReference type="AlphaFoldDB" id="A0YG41"/>
<comment type="subcellular location">
    <subcellularLocation>
        <location evidence="1">Cell inner membrane</location>
        <topology evidence="1">Single-pass membrane protein</topology>
    </subcellularLocation>
</comment>
<evidence type="ECO:0000259" key="11">
    <source>
        <dbReference type="Pfam" id="PF05134"/>
    </source>
</evidence>
<dbReference type="Proteomes" id="UP000004931">
    <property type="component" value="Unassembled WGS sequence"/>
</dbReference>
<dbReference type="InterPro" id="IPR007812">
    <property type="entry name" value="T2SS_protein-GspL"/>
</dbReference>